<dbReference type="AlphaFoldDB" id="A0ABD1VQF2"/>
<dbReference type="Proteomes" id="UP001604336">
    <property type="component" value="Unassembled WGS sequence"/>
</dbReference>
<feature type="compositionally biased region" description="Basic and acidic residues" evidence="1">
    <location>
        <begin position="15"/>
        <end position="28"/>
    </location>
</feature>
<sequence>MRRRNDPGRPWVLGHESRSHNSEDEHNKTSGLNMGQKQNRDKGKNETNMNTGKSEENDVMEMGGEMTRRPRGRPTGSKNKPKPPNEIGKWTKLPFICVTNHVVEMS</sequence>
<protein>
    <submittedName>
        <fullName evidence="2">PPC domain-containing protein</fullName>
    </submittedName>
</protein>
<accession>A0ABD1VQF2</accession>
<dbReference type="EMBL" id="JBFOLK010000001">
    <property type="protein sequence ID" value="KAL2539576.1"/>
    <property type="molecule type" value="Genomic_DNA"/>
</dbReference>
<name>A0ABD1VQF2_9LAMI</name>
<evidence type="ECO:0000256" key="1">
    <source>
        <dbReference type="SAM" id="MobiDB-lite"/>
    </source>
</evidence>
<proteinExistence type="predicted"/>
<reference evidence="3" key="1">
    <citation type="submission" date="2024-07" db="EMBL/GenBank/DDBJ databases">
        <title>Two chromosome-level genome assemblies of Korean endemic species Abeliophyllum distichum and Forsythia ovata (Oleaceae).</title>
        <authorList>
            <person name="Jang H."/>
        </authorList>
    </citation>
    <scope>NUCLEOTIDE SEQUENCE [LARGE SCALE GENOMIC DNA]</scope>
</reference>
<organism evidence="2 3">
    <name type="scientific">Abeliophyllum distichum</name>
    <dbReference type="NCBI Taxonomy" id="126358"/>
    <lineage>
        <taxon>Eukaryota</taxon>
        <taxon>Viridiplantae</taxon>
        <taxon>Streptophyta</taxon>
        <taxon>Embryophyta</taxon>
        <taxon>Tracheophyta</taxon>
        <taxon>Spermatophyta</taxon>
        <taxon>Magnoliopsida</taxon>
        <taxon>eudicotyledons</taxon>
        <taxon>Gunneridae</taxon>
        <taxon>Pentapetalae</taxon>
        <taxon>asterids</taxon>
        <taxon>lamiids</taxon>
        <taxon>Lamiales</taxon>
        <taxon>Oleaceae</taxon>
        <taxon>Forsythieae</taxon>
        <taxon>Abeliophyllum</taxon>
    </lineage>
</organism>
<feature type="region of interest" description="Disordered" evidence="1">
    <location>
        <begin position="1"/>
        <end position="89"/>
    </location>
</feature>
<comment type="caution">
    <text evidence="2">The sequence shown here is derived from an EMBL/GenBank/DDBJ whole genome shotgun (WGS) entry which is preliminary data.</text>
</comment>
<evidence type="ECO:0000313" key="2">
    <source>
        <dbReference type="EMBL" id="KAL2539576.1"/>
    </source>
</evidence>
<evidence type="ECO:0000313" key="3">
    <source>
        <dbReference type="Proteomes" id="UP001604336"/>
    </source>
</evidence>
<keyword evidence="3" id="KW-1185">Reference proteome</keyword>
<gene>
    <name evidence="2" type="ORF">Adt_00554</name>
</gene>